<evidence type="ECO:0000313" key="2">
    <source>
        <dbReference type="Proteomes" id="UP000199572"/>
    </source>
</evidence>
<keyword evidence="2" id="KW-1185">Reference proteome</keyword>
<accession>A0A1H9N7Q4</accession>
<gene>
    <name evidence="1" type="ORF">SAMN04488023_10767</name>
</gene>
<evidence type="ECO:0000313" key="1">
    <source>
        <dbReference type="EMBL" id="SER31453.1"/>
    </source>
</evidence>
<name>A0A1H9N7Q4_9SPHI</name>
<dbReference type="GO" id="GO:0016740">
    <property type="term" value="F:transferase activity"/>
    <property type="evidence" value="ECO:0007669"/>
    <property type="project" value="UniProtKB-KW"/>
</dbReference>
<sequence>MDRIKHIVLITSGQPTTNPRLVKEADSLVKAGYKVTVIYQYLSKWATDKDKALLENSEWRAVESGGNPTTTKRLYHITRLIHKFAYLFAKKVSLRSGIAELAIGRCYFSLLKSAISIKADLYIAHNLAALPIAVKAAKRNKAKVGFDAEDFHRYELSNLLTDFDVRLKTYIEDKYIPQVNYLTSSSPEISKKYTQIFRKEVPVILNVFPKTDQSALTNSERPLKLFWFSQTIGPNRGIETIIEALNLFHFPFELHLLGNEQPGFLASCYTKAIFSHSQIYIHKPIVQSDISHFSSNFDIGLATETGFSINNELALSNKIFTYIQSGLAIIASDTVAQEYLLNEHPNIGLLFRKKNVISLLKAFEKYHDNRILLNKHKTNSFELGQQALNWNVEQQKFLSIIKLTLKD</sequence>
<dbReference type="AlphaFoldDB" id="A0A1H9N7Q4"/>
<dbReference type="STRING" id="390241.SAMN04488023_10767"/>
<organism evidence="1 2">
    <name type="scientific">Pedobacter rhizosphaerae</name>
    <dbReference type="NCBI Taxonomy" id="390241"/>
    <lineage>
        <taxon>Bacteria</taxon>
        <taxon>Pseudomonadati</taxon>
        <taxon>Bacteroidota</taxon>
        <taxon>Sphingobacteriia</taxon>
        <taxon>Sphingobacteriales</taxon>
        <taxon>Sphingobacteriaceae</taxon>
        <taxon>Pedobacter</taxon>
    </lineage>
</organism>
<dbReference type="EMBL" id="FOGG01000007">
    <property type="protein sequence ID" value="SER31453.1"/>
    <property type="molecule type" value="Genomic_DNA"/>
</dbReference>
<proteinExistence type="predicted"/>
<protein>
    <submittedName>
        <fullName evidence="1">Glycosyltransferase involved in cell wall bisynthesis</fullName>
    </submittedName>
</protein>
<dbReference type="RefSeq" id="WP_090883077.1">
    <property type="nucleotide sequence ID" value="NZ_FOGG01000007.1"/>
</dbReference>
<dbReference type="Proteomes" id="UP000199572">
    <property type="component" value="Unassembled WGS sequence"/>
</dbReference>
<dbReference type="SUPFAM" id="SSF53756">
    <property type="entry name" value="UDP-Glycosyltransferase/glycogen phosphorylase"/>
    <property type="match status" value="1"/>
</dbReference>
<dbReference type="Gene3D" id="3.40.50.2000">
    <property type="entry name" value="Glycogen Phosphorylase B"/>
    <property type="match status" value="1"/>
</dbReference>
<dbReference type="OrthoDB" id="1406894at2"/>
<reference evidence="1 2" key="1">
    <citation type="submission" date="2016-10" db="EMBL/GenBank/DDBJ databases">
        <authorList>
            <person name="de Groot N.N."/>
        </authorList>
    </citation>
    <scope>NUCLEOTIDE SEQUENCE [LARGE SCALE GENOMIC DNA]</scope>
    <source>
        <strain evidence="1 2">DSM 18610</strain>
    </source>
</reference>
<keyword evidence="1" id="KW-0808">Transferase</keyword>